<dbReference type="PATRIC" id="fig|1638788.3.peg.5142"/>
<keyword evidence="2" id="KW-1185">Reference proteome</keyword>
<dbReference type="Proteomes" id="UP000068167">
    <property type="component" value="Chromosome"/>
</dbReference>
<accession>A0A0K1S7D2</accession>
<evidence type="ECO:0000313" key="2">
    <source>
        <dbReference type="Proteomes" id="UP000068167"/>
    </source>
</evidence>
<dbReference type="NCBIfam" id="NF033559">
    <property type="entry name" value="transpos_IS1634"/>
    <property type="match status" value="1"/>
</dbReference>
<dbReference type="InterPro" id="IPR047654">
    <property type="entry name" value="IS1634_transpos"/>
</dbReference>
<dbReference type="PANTHER" id="PTHR34614:SF2">
    <property type="entry name" value="TRANSPOSASE IS4-LIKE DOMAIN-CONTAINING PROTEIN"/>
    <property type="match status" value="1"/>
</dbReference>
<reference evidence="1 2" key="1">
    <citation type="journal article" date="2016" name="Stand. Genomic Sci.">
        <title>Complete genome sequence and genomic characterization of Microcystis panniformis FACHB 1757 by third-generation sequencing.</title>
        <authorList>
            <person name="Zhang J.Y."/>
            <person name="Guan R."/>
            <person name="Zhang H.J."/>
            <person name="Li H."/>
            <person name="Xiao P."/>
            <person name="Yu G.L."/>
            <person name="Du L."/>
            <person name="Cao D.M."/>
            <person name="Zhu B.C."/>
            <person name="Li R.H."/>
            <person name="Lu Z.H."/>
        </authorList>
    </citation>
    <scope>NUCLEOTIDE SEQUENCE [LARGE SCALE GENOMIC DNA]</scope>
    <source>
        <strain evidence="1 2">FACHB-1757</strain>
    </source>
</reference>
<gene>
    <name evidence="1" type="ORF">VL20_5100</name>
</gene>
<dbReference type="EMBL" id="CP011339">
    <property type="protein sequence ID" value="AKV69955.1"/>
    <property type="molecule type" value="Genomic_DNA"/>
</dbReference>
<organism evidence="1 2">
    <name type="scientific">Microcystis panniformis FACHB-1757</name>
    <dbReference type="NCBI Taxonomy" id="1638788"/>
    <lineage>
        <taxon>Bacteria</taxon>
        <taxon>Bacillati</taxon>
        <taxon>Cyanobacteriota</taxon>
        <taxon>Cyanophyceae</taxon>
        <taxon>Oscillatoriophycideae</taxon>
        <taxon>Chroococcales</taxon>
        <taxon>Microcystaceae</taxon>
        <taxon>Microcystis</taxon>
    </lineage>
</organism>
<dbReference type="AlphaFoldDB" id="A0A0K1S7D2"/>
<dbReference type="RefSeq" id="WP_284525875.1">
    <property type="nucleotide sequence ID" value="NZ_CP011339.1"/>
</dbReference>
<evidence type="ECO:0000313" key="1">
    <source>
        <dbReference type="EMBL" id="AKV69955.1"/>
    </source>
</evidence>
<dbReference type="KEGG" id="mpk:VL20_5100"/>
<sequence>MVEGVKKIPTQIKSERIDDLPVIIHWLKQMKVAEMIDENLEKPHGNRTGLSYGELAVLLLTYIISEGDHRMCCLETWVNEHQRSLEGITGWKIGEKEATDDRCGELLRTLGSSDSLDQIERELCQYLVKAYELPTEKARSDTTSFSVHHQIIEEQKESSLLKFGYSKDKRPDLRQYRQMLATLDPVGLPLLGMTLAGNGTDEKDYVPTWRKMTEILGKKDFLYLADSKASSYENRAKIQAEGGNYCFPLAMSQPRPKLLADWLSNPPNEMIKIVETEVGLGEKEIGSGFEVPLGSIWVDPESKKRYQWNERWLVVKSNALASRQIKGLGSRLIKGEEKLLSLQKRPGKDEKVLEQKVREALQKLGLTRYITYSIEKKQSYKKVYKGLGHRSVLSSYRRVRETKLILSYTRLNAEIEAFKTIVGWRLYVTNTNKEQLSLTEAVSADQEQWQPERGFHRFKKGRLSALPIYFRDEDKIKGLMFLLTIALRVFTLMEFVVRRQLRQSQSSLAGLYDGNPKRSTDRPTAEQMLKAFRNLTLYIERDGKTEISCLNEVQQQILRLMNIPESIYTTDFFADG</sequence>
<proteinExistence type="predicted"/>
<dbReference type="PANTHER" id="PTHR34614">
    <property type="match status" value="1"/>
</dbReference>
<protein>
    <recommendedName>
        <fullName evidence="3">Mobile element protein</fullName>
    </recommendedName>
</protein>
<evidence type="ECO:0008006" key="3">
    <source>
        <dbReference type="Google" id="ProtNLM"/>
    </source>
</evidence>
<name>A0A0K1S7D2_9CHRO</name>